<keyword evidence="9" id="KW-0732">Signal</keyword>
<protein>
    <recommendedName>
        <fullName evidence="12">Cytochrome P450</fullName>
    </recommendedName>
</protein>
<dbReference type="Proteomes" id="UP000481858">
    <property type="component" value="Unassembled WGS sequence"/>
</dbReference>
<evidence type="ECO:0000256" key="9">
    <source>
        <dbReference type="SAM" id="SignalP"/>
    </source>
</evidence>
<evidence type="ECO:0000256" key="5">
    <source>
        <dbReference type="ARBA" id="ARBA00023002"/>
    </source>
</evidence>
<dbReference type="OrthoDB" id="6692864at2759"/>
<keyword evidence="6 8" id="KW-0408">Iron</keyword>
<evidence type="ECO:0000256" key="1">
    <source>
        <dbReference type="ARBA" id="ARBA00001971"/>
    </source>
</evidence>
<organism evidence="10 11">
    <name type="scientific">Xylaria multiplex</name>
    <dbReference type="NCBI Taxonomy" id="323545"/>
    <lineage>
        <taxon>Eukaryota</taxon>
        <taxon>Fungi</taxon>
        <taxon>Dikarya</taxon>
        <taxon>Ascomycota</taxon>
        <taxon>Pezizomycotina</taxon>
        <taxon>Sordariomycetes</taxon>
        <taxon>Xylariomycetidae</taxon>
        <taxon>Xylariales</taxon>
        <taxon>Xylariaceae</taxon>
        <taxon>Xylaria</taxon>
    </lineage>
</organism>
<proteinExistence type="inferred from homology"/>
<keyword evidence="7" id="KW-0503">Monooxygenase</keyword>
<evidence type="ECO:0008006" key="12">
    <source>
        <dbReference type="Google" id="ProtNLM"/>
    </source>
</evidence>
<comment type="caution">
    <text evidence="10">The sequence shown here is derived from an EMBL/GenBank/DDBJ whole genome shotgun (WGS) entry which is preliminary data.</text>
</comment>
<dbReference type="GO" id="GO:0016705">
    <property type="term" value="F:oxidoreductase activity, acting on paired donors, with incorporation or reduction of molecular oxygen"/>
    <property type="evidence" value="ECO:0007669"/>
    <property type="project" value="InterPro"/>
</dbReference>
<dbReference type="SUPFAM" id="SSF48264">
    <property type="entry name" value="Cytochrome P450"/>
    <property type="match status" value="1"/>
</dbReference>
<dbReference type="GO" id="GO:0005506">
    <property type="term" value="F:iron ion binding"/>
    <property type="evidence" value="ECO:0007669"/>
    <property type="project" value="InterPro"/>
</dbReference>
<evidence type="ECO:0000256" key="2">
    <source>
        <dbReference type="ARBA" id="ARBA00010617"/>
    </source>
</evidence>
<dbReference type="InterPro" id="IPR002401">
    <property type="entry name" value="Cyt_P450_E_grp-I"/>
</dbReference>
<evidence type="ECO:0000256" key="6">
    <source>
        <dbReference type="ARBA" id="ARBA00023004"/>
    </source>
</evidence>
<keyword evidence="11" id="KW-1185">Reference proteome</keyword>
<dbReference type="GO" id="GO:0004497">
    <property type="term" value="F:monooxygenase activity"/>
    <property type="evidence" value="ECO:0007669"/>
    <property type="project" value="UniProtKB-KW"/>
</dbReference>
<keyword evidence="4 8" id="KW-0479">Metal-binding</keyword>
<evidence type="ECO:0000256" key="4">
    <source>
        <dbReference type="ARBA" id="ARBA00022723"/>
    </source>
</evidence>
<keyword evidence="5" id="KW-0560">Oxidoreductase</keyword>
<feature type="signal peptide" evidence="9">
    <location>
        <begin position="1"/>
        <end position="15"/>
    </location>
</feature>
<dbReference type="Gene3D" id="1.10.630.10">
    <property type="entry name" value="Cytochrome P450"/>
    <property type="match status" value="1"/>
</dbReference>
<dbReference type="AlphaFoldDB" id="A0A7C8MKJ9"/>
<keyword evidence="3 8" id="KW-0349">Heme</keyword>
<dbReference type="Pfam" id="PF00067">
    <property type="entry name" value="p450"/>
    <property type="match status" value="1"/>
</dbReference>
<dbReference type="GO" id="GO:0020037">
    <property type="term" value="F:heme binding"/>
    <property type="evidence" value="ECO:0007669"/>
    <property type="project" value="InterPro"/>
</dbReference>
<dbReference type="EMBL" id="WUBL01000251">
    <property type="protein sequence ID" value="KAF2962933.1"/>
    <property type="molecule type" value="Genomic_DNA"/>
</dbReference>
<dbReference type="InParanoid" id="A0A7C8MKJ9"/>
<dbReference type="InterPro" id="IPR050121">
    <property type="entry name" value="Cytochrome_P450_monoxygenase"/>
</dbReference>
<dbReference type="PRINTS" id="PR00463">
    <property type="entry name" value="EP450I"/>
</dbReference>
<name>A0A7C8MKJ9_9PEZI</name>
<dbReference type="PANTHER" id="PTHR24305">
    <property type="entry name" value="CYTOCHROME P450"/>
    <property type="match status" value="1"/>
</dbReference>
<sequence length="408" mass="47009">MVLIPLQLFSAGLTGLTLHWTYFVNGPNEVTLFGYEAYLKVHGPESRCGRAAYYDMFQPMVSLVTTRDSEVHAYRPLDQKEDVVYEFADKLLERLRPHTGAEIDIRDFIEYYTFDLTGFLHANIKFNCLERQEHPILAIWHIAHTKLGPLNAAPWIKHLLMGLPFIERLKYYRQFMTWTEEELGRNIQNNTKDHYNLFNYIIDDARNHGGIKENWNFILGDFLVAIAAGSDPVRQVLTNMVYYFIQDPHHVTLIRQELGSIDIRNYRDLQRLQHLNACIYETLRINPVVPSAGLRIAPKGGITINGAQIPEDETCFVRPDEWIPERFTTKPELVLNKSAFVAWSIGKMACLGKNLSLLETRVAIASLVTEFDMEFALGEDGSRMFTEMTDYFTTSPGPLRIVLKNRKT</sequence>
<reference evidence="10 11" key="1">
    <citation type="submission" date="2019-12" db="EMBL/GenBank/DDBJ databases">
        <title>Draft genome sequence of the ascomycete Xylaria multiplex DSM 110363.</title>
        <authorList>
            <person name="Buettner E."/>
            <person name="Kellner H."/>
        </authorList>
    </citation>
    <scope>NUCLEOTIDE SEQUENCE [LARGE SCALE GENOMIC DNA]</scope>
    <source>
        <strain evidence="10 11">DSM 110363</strain>
    </source>
</reference>
<evidence type="ECO:0000256" key="8">
    <source>
        <dbReference type="PIRSR" id="PIRSR602401-1"/>
    </source>
</evidence>
<dbReference type="InterPro" id="IPR001128">
    <property type="entry name" value="Cyt_P450"/>
</dbReference>
<evidence type="ECO:0000256" key="7">
    <source>
        <dbReference type="ARBA" id="ARBA00023033"/>
    </source>
</evidence>
<evidence type="ECO:0000313" key="11">
    <source>
        <dbReference type="Proteomes" id="UP000481858"/>
    </source>
</evidence>
<feature type="chain" id="PRO_5029007977" description="Cytochrome P450" evidence="9">
    <location>
        <begin position="16"/>
        <end position="408"/>
    </location>
</feature>
<dbReference type="InterPro" id="IPR036396">
    <property type="entry name" value="Cyt_P450_sf"/>
</dbReference>
<gene>
    <name evidence="10" type="ORF">GQX73_g10637</name>
</gene>
<comment type="cofactor">
    <cofactor evidence="1 8">
        <name>heme</name>
        <dbReference type="ChEBI" id="CHEBI:30413"/>
    </cofactor>
</comment>
<dbReference type="PANTHER" id="PTHR24305:SF187">
    <property type="entry name" value="P450, PUTATIVE (EUROFUNG)-RELATED"/>
    <property type="match status" value="1"/>
</dbReference>
<accession>A0A7C8MKJ9</accession>
<evidence type="ECO:0000313" key="10">
    <source>
        <dbReference type="EMBL" id="KAF2962933.1"/>
    </source>
</evidence>
<comment type="similarity">
    <text evidence="2">Belongs to the cytochrome P450 family.</text>
</comment>
<evidence type="ECO:0000256" key="3">
    <source>
        <dbReference type="ARBA" id="ARBA00022617"/>
    </source>
</evidence>
<feature type="binding site" description="axial binding residue" evidence="8">
    <location>
        <position position="350"/>
    </location>
    <ligand>
        <name>heme</name>
        <dbReference type="ChEBI" id="CHEBI:30413"/>
    </ligand>
    <ligandPart>
        <name>Fe</name>
        <dbReference type="ChEBI" id="CHEBI:18248"/>
    </ligandPart>
</feature>